<dbReference type="Gene3D" id="1.10.1050.10">
    <property type="entry name" value="Ribosomal Protein S4 Delta 41, Chain A, domain 1"/>
    <property type="match status" value="1"/>
</dbReference>
<dbReference type="InterPro" id="IPR002942">
    <property type="entry name" value="S4_RNA-bd"/>
</dbReference>
<name>A0AAU7B1G4_9ACTN</name>
<reference evidence="11" key="1">
    <citation type="submission" date="2022-12" db="EMBL/GenBank/DDBJ databases">
        <title>Paraconexibacter alkalitolerans sp. nov. and Baekduia alba sp. nov., isolated from soil and emended description of the genera Paraconexibacter (Chun et al., 2020) and Baekduia (An et al., 2020).</title>
        <authorList>
            <person name="Vieira S."/>
            <person name="Huber K.J."/>
            <person name="Geppert A."/>
            <person name="Wolf J."/>
            <person name="Neumann-Schaal M."/>
            <person name="Muesken M."/>
            <person name="Overmann J."/>
        </authorList>
    </citation>
    <scope>NUCLEOTIDE SEQUENCE</scope>
    <source>
        <strain evidence="11">AEG42_29</strain>
    </source>
</reference>
<organism evidence="11">
    <name type="scientific">Paraconexibacter sp. AEG42_29</name>
    <dbReference type="NCBI Taxonomy" id="2997339"/>
    <lineage>
        <taxon>Bacteria</taxon>
        <taxon>Bacillati</taxon>
        <taxon>Actinomycetota</taxon>
        <taxon>Thermoleophilia</taxon>
        <taxon>Solirubrobacterales</taxon>
        <taxon>Paraconexibacteraceae</taxon>
        <taxon>Paraconexibacter</taxon>
    </lineage>
</organism>
<dbReference type="NCBIfam" id="TIGR01017">
    <property type="entry name" value="rpsD_bact"/>
    <property type="match status" value="1"/>
</dbReference>
<dbReference type="InterPro" id="IPR005709">
    <property type="entry name" value="Ribosomal_uS4_bac-type"/>
</dbReference>
<evidence type="ECO:0000259" key="9">
    <source>
        <dbReference type="SMART" id="SM00363"/>
    </source>
</evidence>
<dbReference type="PROSITE" id="PS50889">
    <property type="entry name" value="S4"/>
    <property type="match status" value="1"/>
</dbReference>
<evidence type="ECO:0000256" key="5">
    <source>
        <dbReference type="ARBA" id="ARBA00023274"/>
    </source>
</evidence>
<dbReference type="SMART" id="SM00363">
    <property type="entry name" value="S4"/>
    <property type="match status" value="1"/>
</dbReference>
<dbReference type="GO" id="GO:0042274">
    <property type="term" value="P:ribosomal small subunit biogenesis"/>
    <property type="evidence" value="ECO:0007669"/>
    <property type="project" value="TreeGrafter"/>
</dbReference>
<dbReference type="HAMAP" id="MF_01306_B">
    <property type="entry name" value="Ribosomal_uS4_B"/>
    <property type="match status" value="1"/>
</dbReference>
<dbReference type="GO" id="GO:0003735">
    <property type="term" value="F:structural constituent of ribosome"/>
    <property type="evidence" value="ECO:0007669"/>
    <property type="project" value="InterPro"/>
</dbReference>
<protein>
    <recommendedName>
        <fullName evidence="6 7">Small ribosomal subunit protein uS4</fullName>
    </recommendedName>
</protein>
<dbReference type="FunFam" id="3.10.290.10:FF:000001">
    <property type="entry name" value="30S ribosomal protein S4"/>
    <property type="match status" value="1"/>
</dbReference>
<evidence type="ECO:0000256" key="8">
    <source>
        <dbReference type="RuleBase" id="RU003699"/>
    </source>
</evidence>
<evidence type="ECO:0000256" key="4">
    <source>
        <dbReference type="ARBA" id="ARBA00022980"/>
    </source>
</evidence>
<comment type="similarity">
    <text evidence="1 7 8">Belongs to the universal ribosomal protein uS4 family.</text>
</comment>
<keyword evidence="4 7" id="KW-0689">Ribosomal protein</keyword>
<keyword evidence="5 7" id="KW-0687">Ribonucleoprotein</keyword>
<dbReference type="CDD" id="cd00165">
    <property type="entry name" value="S4"/>
    <property type="match status" value="1"/>
</dbReference>
<dbReference type="Pfam" id="PF01479">
    <property type="entry name" value="S4"/>
    <property type="match status" value="1"/>
</dbReference>
<dbReference type="KEGG" id="parq:DSM112329_04603"/>
<evidence type="ECO:0000256" key="6">
    <source>
        <dbReference type="ARBA" id="ARBA00035254"/>
    </source>
</evidence>
<accession>A0AAU7B1G4</accession>
<dbReference type="PANTHER" id="PTHR11831:SF4">
    <property type="entry name" value="SMALL RIBOSOMAL SUBUNIT PROTEIN US4M"/>
    <property type="match status" value="1"/>
</dbReference>
<comment type="function">
    <text evidence="7">With S5 and S12 plays an important role in translational accuracy.</text>
</comment>
<feature type="domain" description="Small ribosomal subunit protein uS4 N-terminal" evidence="10">
    <location>
        <begin position="3"/>
        <end position="100"/>
    </location>
</feature>
<keyword evidence="3 7" id="KW-0694">RNA-binding</keyword>
<dbReference type="SUPFAM" id="SSF55174">
    <property type="entry name" value="Alpha-L RNA-binding motif"/>
    <property type="match status" value="1"/>
</dbReference>
<dbReference type="Pfam" id="PF00163">
    <property type="entry name" value="Ribosomal_S4"/>
    <property type="match status" value="1"/>
</dbReference>
<dbReference type="Gene3D" id="3.10.290.10">
    <property type="entry name" value="RNA-binding S4 domain"/>
    <property type="match status" value="1"/>
</dbReference>
<dbReference type="GO" id="GO:0015935">
    <property type="term" value="C:small ribosomal subunit"/>
    <property type="evidence" value="ECO:0007669"/>
    <property type="project" value="InterPro"/>
</dbReference>
<dbReference type="InterPro" id="IPR001912">
    <property type="entry name" value="Ribosomal_uS4_N"/>
</dbReference>
<proteinExistence type="inferred from homology"/>
<dbReference type="GO" id="GO:0019843">
    <property type="term" value="F:rRNA binding"/>
    <property type="evidence" value="ECO:0007669"/>
    <property type="project" value="UniProtKB-UniRule"/>
</dbReference>
<sequence>MGRYTGPVEKLERREGVDLGLKGERSLLGKTALARRGPVPPGEHGMRRRNKQSIYATQLRETQKLKLMYGVREKQFRRYLVIASRRRDVTTGAALLEILERRLDNVVYRIGLANTRAQARQFVSHGHILVDGVRCNIGSRLLEAGNTVALQTGSAVEPIAREATQSLGRVERWLEADLDALRGRVVRAPNRDEITVPVDEQQVIERYSRR</sequence>
<comment type="function">
    <text evidence="7">One of the primary rRNA binding proteins, it binds directly to 16S rRNA where it nucleates assembly of the body of the 30S subunit.</text>
</comment>
<dbReference type="PROSITE" id="PS00632">
    <property type="entry name" value="RIBOSOMAL_S4"/>
    <property type="match status" value="1"/>
</dbReference>
<evidence type="ECO:0000256" key="3">
    <source>
        <dbReference type="ARBA" id="ARBA00022884"/>
    </source>
</evidence>
<evidence type="ECO:0000256" key="1">
    <source>
        <dbReference type="ARBA" id="ARBA00007465"/>
    </source>
</evidence>
<dbReference type="InterPro" id="IPR036986">
    <property type="entry name" value="S4_RNA-bd_sf"/>
</dbReference>
<comment type="subunit">
    <text evidence="7">Part of the 30S ribosomal subunit. Contacts protein S5. The interaction surface between S4 and S5 is involved in control of translational fidelity.</text>
</comment>
<evidence type="ECO:0000313" key="11">
    <source>
        <dbReference type="EMBL" id="XAY07713.1"/>
    </source>
</evidence>
<dbReference type="EMBL" id="CP114014">
    <property type="protein sequence ID" value="XAY07713.1"/>
    <property type="molecule type" value="Genomic_DNA"/>
</dbReference>
<dbReference type="RefSeq" id="WP_354698905.1">
    <property type="nucleotide sequence ID" value="NZ_CP114014.1"/>
</dbReference>
<dbReference type="PANTHER" id="PTHR11831">
    <property type="entry name" value="30S 40S RIBOSOMAL PROTEIN"/>
    <property type="match status" value="1"/>
</dbReference>
<feature type="domain" description="RNA-binding S4" evidence="9">
    <location>
        <begin position="101"/>
        <end position="164"/>
    </location>
</feature>
<dbReference type="NCBIfam" id="NF003717">
    <property type="entry name" value="PRK05327.1"/>
    <property type="match status" value="1"/>
</dbReference>
<dbReference type="AlphaFoldDB" id="A0AAU7B1G4"/>
<dbReference type="SMART" id="SM01390">
    <property type="entry name" value="Ribosomal_S4"/>
    <property type="match status" value="1"/>
</dbReference>
<gene>
    <name evidence="11" type="primary">rpsD_2</name>
    <name evidence="7" type="synonym">rpsD</name>
    <name evidence="11" type="ORF">DSM112329_04603</name>
</gene>
<evidence type="ECO:0000256" key="7">
    <source>
        <dbReference type="HAMAP-Rule" id="MF_01306"/>
    </source>
</evidence>
<evidence type="ECO:0000259" key="10">
    <source>
        <dbReference type="SMART" id="SM01390"/>
    </source>
</evidence>
<keyword evidence="2 7" id="KW-0699">rRNA-binding</keyword>
<evidence type="ECO:0000256" key="2">
    <source>
        <dbReference type="ARBA" id="ARBA00022730"/>
    </source>
</evidence>
<dbReference type="InterPro" id="IPR022801">
    <property type="entry name" value="Ribosomal_uS4"/>
</dbReference>
<dbReference type="InterPro" id="IPR018079">
    <property type="entry name" value="Ribosomal_uS4_CS"/>
</dbReference>
<dbReference type="GO" id="GO:0006412">
    <property type="term" value="P:translation"/>
    <property type="evidence" value="ECO:0007669"/>
    <property type="project" value="UniProtKB-UniRule"/>
</dbReference>